<dbReference type="SUPFAM" id="SSF53901">
    <property type="entry name" value="Thiolase-like"/>
    <property type="match status" value="1"/>
</dbReference>
<accession>A0AAW9FPV8</accession>
<proteinExistence type="predicted"/>
<reference evidence="1" key="1">
    <citation type="journal article" date="2023" name="Phytobiomes J">
        <title>Deciphering the key players within the bacterial microbiota associated with aerial crown gall tumors on rhododendron: Insights into the gallobiome.</title>
        <authorList>
            <person name="Kuzmanovic N."/>
            <person name="Nesme J."/>
            <person name="Wolf J."/>
            <person name="Neumann-Schaal M."/>
            <person name="Petersen J."/>
            <person name="Fernandez-Gnecco G."/>
            <person name="Sproeer C."/>
            <person name="Bunk B."/>
            <person name="Overmann J."/>
            <person name="Sorensen S.J."/>
            <person name="Idczak E."/>
            <person name="Smalla K."/>
        </authorList>
    </citation>
    <scope>NUCLEOTIDE SEQUENCE</scope>
    <source>
        <strain evidence="1">Rho-11.1</strain>
    </source>
</reference>
<sequence>MRLAAIASEIPTDRIDAEDIVRAAGGTIPEARVFKQLFGIEQVSASADNKSVVGSFERILDQLEADHFDLEPDAVIYVHGLPLQYRKGGSPVTELAPHPLLAKVRLRYEVDQYNCSGMFWALEMANNLLRSQTARSIVILAGDGHANLSLAERYVPGCTLMGEAYCGLIVDGEAGGWQFQPMVLHLRPEFHFGRAGTSQQMSQFFFEHNAMVSAVLKQTGFDWSGTAPLLPHNVNRLVWKQFCRDYPMEFGRVGLNLLPDVGHCYTTDAFLLLSALLRDGKTDHDTATLVSVGMGGFIGACELRNSVPLEHGARG</sequence>
<dbReference type="Gene3D" id="3.40.47.10">
    <property type="match status" value="2"/>
</dbReference>
<dbReference type="EMBL" id="JAVRAF010000021">
    <property type="protein sequence ID" value="MDX8305548.1"/>
    <property type="molecule type" value="Genomic_DNA"/>
</dbReference>
<evidence type="ECO:0000313" key="1">
    <source>
        <dbReference type="EMBL" id="MDX8305548.1"/>
    </source>
</evidence>
<organism evidence="1">
    <name type="scientific">Agrobacterium rosae</name>
    <dbReference type="NCBI Taxonomy" id="1972867"/>
    <lineage>
        <taxon>Bacteria</taxon>
        <taxon>Pseudomonadati</taxon>
        <taxon>Pseudomonadota</taxon>
        <taxon>Alphaproteobacteria</taxon>
        <taxon>Hyphomicrobiales</taxon>
        <taxon>Rhizobiaceae</taxon>
        <taxon>Rhizobium/Agrobacterium group</taxon>
        <taxon>Agrobacterium</taxon>
    </lineage>
</organism>
<dbReference type="AlphaFoldDB" id="A0AAW9FPV8"/>
<gene>
    <name evidence="1" type="ORF">RMR22_25240</name>
</gene>
<evidence type="ECO:0008006" key="2">
    <source>
        <dbReference type="Google" id="ProtNLM"/>
    </source>
</evidence>
<name>A0AAW9FPV8_9HYPH</name>
<protein>
    <recommendedName>
        <fullName evidence="2">3-oxoacyl-ACP synthase</fullName>
    </recommendedName>
</protein>
<comment type="caution">
    <text evidence="1">The sequence shown here is derived from an EMBL/GenBank/DDBJ whole genome shotgun (WGS) entry which is preliminary data.</text>
</comment>
<dbReference type="InterPro" id="IPR016039">
    <property type="entry name" value="Thiolase-like"/>
</dbReference>
<dbReference type="RefSeq" id="WP_320203669.1">
    <property type="nucleotide sequence ID" value="NZ_CP192785.1"/>
</dbReference>
<dbReference type="GO" id="GO:0016746">
    <property type="term" value="F:acyltransferase activity"/>
    <property type="evidence" value="ECO:0007669"/>
    <property type="project" value="InterPro"/>
</dbReference>